<feature type="coiled-coil region" evidence="6">
    <location>
        <begin position="154"/>
        <end position="191"/>
    </location>
</feature>
<dbReference type="Gene3D" id="4.10.240.10">
    <property type="entry name" value="Zn(2)-C6 fungal-type DNA-binding domain"/>
    <property type="match status" value="1"/>
</dbReference>
<dbReference type="Proteomes" id="UP000001997">
    <property type="component" value="Unassembled WGS sequence"/>
</dbReference>
<sequence length="801" mass="89978">MTNRSPSEEASSTPPGKKKSTRTAVACKSCHGLKVKCTPADERNPSGPCLRCFNAKRKCEVDYSHSRKKKKKNEASPVPDSALSYSDHIHSYDGASDAYSNGNANIIAKQEETIAKLTEQVRILKQQSSSSANRSPIEISPLISETDSLGFVLKSDLESELAILAQSNTNLNELAHKLKETADRRNSLLNEGFKRDLVSQGYLTIEEASRRIDLYNTRMFPQHPHVVIPPVTDVEVFRIEQPFLFNCVMSVTNSVHPGPIDQDLALTIENIATMGVSIEVMVTGTKSVELIKCLLLLSLWYNNPEMFRNRRYHILNVLSVTLLHDLGIVAKPNDYFMDSDKDLGSGGTSNTEYRRLVMTLYSITVSFCLILRRSIFVKWTPFVEKCCAELESSTDERWREFAVFSRLNHQLDRIHNIVHAPEVSERDYSPSVYVVHEMQNVLASIKAKLSKSNHAYRAYYYSVEAYLHEPILSQVLIYDSNSSSDVHLNEKAVKLIVNCTAACLNSIQEFNQLRIEELAAIPLCYASRIIYTAGMLLRLRYLILSLPSHIEKDLVPRRAIQVIQRLNDNFAEASVLHPFNHFLKKTRLVLQLFIQTYVSQVHDILQKSGGTPQNFKPVDPRAKEEMETLVTKPEGGGLITTASGAAYKSQVPIDYLLYAASYKENNPNATILEKRYAPESNTRENNSANGTPNKTASAGNVPPSNTNLTPQVGPEPQMPYFPKSTGTLPLSNNMTFSPRQMDRISGSFNYSQNQLETERLSDSFGALNDEFWGDLISNDSNRVNFTNSSANQLNDEVFFMN</sequence>
<comment type="subcellular location">
    <subcellularLocation>
        <location evidence="1">Nucleus</location>
    </subcellularLocation>
</comment>
<gene>
    <name evidence="9" type="ORF">PGUG_04715</name>
</gene>
<dbReference type="STRING" id="294746.A5DN64"/>
<dbReference type="GO" id="GO:0000981">
    <property type="term" value="F:DNA-binding transcription factor activity, RNA polymerase II-specific"/>
    <property type="evidence" value="ECO:0007669"/>
    <property type="project" value="InterPro"/>
</dbReference>
<keyword evidence="3" id="KW-0238">DNA-binding</keyword>
<reference evidence="9 10" key="1">
    <citation type="journal article" date="2009" name="Nature">
        <title>Evolution of pathogenicity and sexual reproduction in eight Candida genomes.</title>
        <authorList>
            <person name="Butler G."/>
            <person name="Rasmussen M.D."/>
            <person name="Lin M.F."/>
            <person name="Santos M.A."/>
            <person name="Sakthikumar S."/>
            <person name="Munro C.A."/>
            <person name="Rheinbay E."/>
            <person name="Grabherr M."/>
            <person name="Forche A."/>
            <person name="Reedy J.L."/>
            <person name="Agrafioti I."/>
            <person name="Arnaud M.B."/>
            <person name="Bates S."/>
            <person name="Brown A.J."/>
            <person name="Brunke S."/>
            <person name="Costanzo M.C."/>
            <person name="Fitzpatrick D.A."/>
            <person name="de Groot P.W."/>
            <person name="Harris D."/>
            <person name="Hoyer L.L."/>
            <person name="Hube B."/>
            <person name="Klis F.M."/>
            <person name="Kodira C."/>
            <person name="Lennard N."/>
            <person name="Logue M.E."/>
            <person name="Martin R."/>
            <person name="Neiman A.M."/>
            <person name="Nikolaou E."/>
            <person name="Quail M.A."/>
            <person name="Quinn J."/>
            <person name="Santos M.C."/>
            <person name="Schmitzberger F.F."/>
            <person name="Sherlock G."/>
            <person name="Shah P."/>
            <person name="Silverstein K.A."/>
            <person name="Skrzypek M.S."/>
            <person name="Soll D."/>
            <person name="Staggs R."/>
            <person name="Stansfield I."/>
            <person name="Stumpf M.P."/>
            <person name="Sudbery P.E."/>
            <person name="Srikantha T."/>
            <person name="Zeng Q."/>
            <person name="Berman J."/>
            <person name="Berriman M."/>
            <person name="Heitman J."/>
            <person name="Gow N.A."/>
            <person name="Lorenz M.C."/>
            <person name="Birren B.W."/>
            <person name="Kellis M."/>
            <person name="Cuomo C.A."/>
        </authorList>
    </citation>
    <scope>NUCLEOTIDE SEQUENCE [LARGE SCALE GENOMIC DNA]</scope>
    <source>
        <strain evidence="10">ATCC 6260 / CBS 566 / DSM 6381 / JCM 1539 / NBRC 10279 / NRRL Y-324</strain>
    </source>
</reference>
<dbReference type="FunCoup" id="A5DN64">
    <property type="interactions" value="223"/>
</dbReference>
<dbReference type="InterPro" id="IPR051089">
    <property type="entry name" value="prtT"/>
</dbReference>
<evidence type="ECO:0000256" key="4">
    <source>
        <dbReference type="ARBA" id="ARBA00023163"/>
    </source>
</evidence>
<keyword evidence="2" id="KW-0805">Transcription regulation</keyword>
<evidence type="ECO:0000256" key="6">
    <source>
        <dbReference type="SAM" id="Coils"/>
    </source>
</evidence>
<dbReference type="InterPro" id="IPR036864">
    <property type="entry name" value="Zn2-C6_fun-type_DNA-bd_sf"/>
</dbReference>
<dbReference type="GO" id="GO:0000976">
    <property type="term" value="F:transcription cis-regulatory region binding"/>
    <property type="evidence" value="ECO:0007669"/>
    <property type="project" value="TreeGrafter"/>
</dbReference>
<feature type="region of interest" description="Disordered" evidence="7">
    <location>
        <begin position="677"/>
        <end position="713"/>
    </location>
</feature>
<dbReference type="OMA" id="IYMHEIG"/>
<dbReference type="KEGG" id="pgu:PGUG_04715"/>
<feature type="compositionally biased region" description="Polar residues" evidence="7">
    <location>
        <begin position="679"/>
        <end position="710"/>
    </location>
</feature>
<feature type="domain" description="Zn(2)-C6 fungal-type" evidence="8">
    <location>
        <begin position="26"/>
        <end position="59"/>
    </location>
</feature>
<keyword evidence="5" id="KW-0539">Nucleus</keyword>
<proteinExistence type="predicted"/>
<dbReference type="SMART" id="SM00066">
    <property type="entry name" value="GAL4"/>
    <property type="match status" value="1"/>
</dbReference>
<protein>
    <recommendedName>
        <fullName evidence="8">Zn(2)-C6 fungal-type domain-containing protein</fullName>
    </recommendedName>
</protein>
<dbReference type="InParanoid" id="A5DN64"/>
<dbReference type="RefSeq" id="XP_001482760.2">
    <property type="nucleotide sequence ID" value="XM_001482710.1"/>
</dbReference>
<accession>A5DN64</accession>
<evidence type="ECO:0000256" key="7">
    <source>
        <dbReference type="SAM" id="MobiDB-lite"/>
    </source>
</evidence>
<organism evidence="9 10">
    <name type="scientific">Meyerozyma guilliermondii (strain ATCC 6260 / CBS 566 / DSM 6381 / JCM 1539 / NBRC 10279 / NRRL Y-324)</name>
    <name type="common">Yeast</name>
    <name type="synonym">Candida guilliermondii</name>
    <dbReference type="NCBI Taxonomy" id="294746"/>
    <lineage>
        <taxon>Eukaryota</taxon>
        <taxon>Fungi</taxon>
        <taxon>Dikarya</taxon>
        <taxon>Ascomycota</taxon>
        <taxon>Saccharomycotina</taxon>
        <taxon>Pichiomycetes</taxon>
        <taxon>Debaryomycetaceae</taxon>
        <taxon>Meyerozyma</taxon>
    </lineage>
</organism>
<dbReference type="SUPFAM" id="SSF57701">
    <property type="entry name" value="Zn2/Cys6 DNA-binding domain"/>
    <property type="match status" value="1"/>
</dbReference>
<dbReference type="EMBL" id="CH408160">
    <property type="protein sequence ID" value="EDK40617.2"/>
    <property type="molecule type" value="Genomic_DNA"/>
</dbReference>
<evidence type="ECO:0000256" key="5">
    <source>
        <dbReference type="ARBA" id="ARBA00023242"/>
    </source>
</evidence>
<evidence type="ECO:0000313" key="9">
    <source>
        <dbReference type="EMBL" id="EDK40617.2"/>
    </source>
</evidence>
<dbReference type="CDD" id="cd12148">
    <property type="entry name" value="fungal_TF_MHR"/>
    <property type="match status" value="1"/>
</dbReference>
<evidence type="ECO:0000313" key="10">
    <source>
        <dbReference type="Proteomes" id="UP000001997"/>
    </source>
</evidence>
<name>A5DN64_PICGU</name>
<evidence type="ECO:0000256" key="2">
    <source>
        <dbReference type="ARBA" id="ARBA00023015"/>
    </source>
</evidence>
<feature type="compositionally biased region" description="Polar residues" evidence="7">
    <location>
        <begin position="1"/>
        <end position="14"/>
    </location>
</feature>
<evidence type="ECO:0000256" key="1">
    <source>
        <dbReference type="ARBA" id="ARBA00004123"/>
    </source>
</evidence>
<feature type="region of interest" description="Disordered" evidence="7">
    <location>
        <begin position="63"/>
        <end position="82"/>
    </location>
</feature>
<dbReference type="PROSITE" id="PS00463">
    <property type="entry name" value="ZN2_CY6_FUNGAL_1"/>
    <property type="match status" value="1"/>
</dbReference>
<dbReference type="PANTHER" id="PTHR31845">
    <property type="entry name" value="FINGER DOMAIN PROTEIN, PUTATIVE-RELATED"/>
    <property type="match status" value="1"/>
</dbReference>
<dbReference type="GeneID" id="5124729"/>
<dbReference type="GO" id="GO:0005634">
    <property type="term" value="C:nucleus"/>
    <property type="evidence" value="ECO:0007669"/>
    <property type="project" value="UniProtKB-SubCell"/>
</dbReference>
<dbReference type="InterPro" id="IPR001138">
    <property type="entry name" value="Zn2Cys6_DnaBD"/>
</dbReference>
<dbReference type="GO" id="GO:0008270">
    <property type="term" value="F:zinc ion binding"/>
    <property type="evidence" value="ECO:0007669"/>
    <property type="project" value="InterPro"/>
</dbReference>
<dbReference type="AlphaFoldDB" id="A5DN64"/>
<keyword evidence="4" id="KW-0804">Transcription</keyword>
<feature type="region of interest" description="Disordered" evidence="7">
    <location>
        <begin position="1"/>
        <end position="23"/>
    </location>
</feature>
<evidence type="ECO:0000256" key="3">
    <source>
        <dbReference type="ARBA" id="ARBA00023125"/>
    </source>
</evidence>
<dbReference type="eggNOG" id="ENOG502QRSG">
    <property type="taxonomic scope" value="Eukaryota"/>
</dbReference>
<dbReference type="OrthoDB" id="4454541at2759"/>
<evidence type="ECO:0000259" key="8">
    <source>
        <dbReference type="PROSITE" id="PS00463"/>
    </source>
</evidence>
<dbReference type="HOGENOM" id="CLU_004837_1_0_1"/>
<keyword evidence="6" id="KW-0175">Coiled coil</keyword>
<keyword evidence="10" id="KW-1185">Reference proteome</keyword>
<dbReference type="PANTHER" id="PTHR31845:SF10">
    <property type="entry name" value="ZN(II)2CYS6 TRANSCRIPTION FACTOR (EUROFUNG)"/>
    <property type="match status" value="1"/>
</dbReference>
<dbReference type="CDD" id="cd00067">
    <property type="entry name" value="GAL4"/>
    <property type="match status" value="1"/>
</dbReference>
<dbReference type="VEuPathDB" id="FungiDB:PGUG_04715"/>